<dbReference type="RefSeq" id="WP_107957372.1">
    <property type="nucleotide sequence ID" value="NZ_QAOG01000002.1"/>
</dbReference>
<keyword evidence="3" id="KW-0808">Transferase</keyword>
<comment type="caution">
    <text evidence="3">The sequence shown here is derived from an EMBL/GenBank/DDBJ whole genome shotgun (WGS) entry which is preliminary data.</text>
</comment>
<accession>A0A2T5GPN7</accession>
<dbReference type="InterPro" id="IPR002656">
    <property type="entry name" value="Acyl_transf_3_dom"/>
</dbReference>
<protein>
    <submittedName>
        <fullName evidence="3">Acyltransferase-like protein</fullName>
    </submittedName>
</protein>
<feature type="transmembrane region" description="Helical" evidence="1">
    <location>
        <begin position="194"/>
        <end position="213"/>
    </location>
</feature>
<evidence type="ECO:0000313" key="3">
    <source>
        <dbReference type="EMBL" id="PTQ61218.1"/>
    </source>
</evidence>
<keyword evidence="3" id="KW-0012">Acyltransferase</keyword>
<feature type="domain" description="Acyltransferase 3" evidence="2">
    <location>
        <begin position="12"/>
        <end position="340"/>
    </location>
</feature>
<feature type="transmembrane region" description="Helical" evidence="1">
    <location>
        <begin position="20"/>
        <end position="43"/>
    </location>
</feature>
<dbReference type="PANTHER" id="PTHR36927:SF1">
    <property type="entry name" value="MDO-LIKE PROTEIN"/>
    <property type="match status" value="1"/>
</dbReference>
<dbReference type="AlphaFoldDB" id="A0A2T5GPN7"/>
<keyword evidence="1" id="KW-0472">Membrane</keyword>
<keyword evidence="1" id="KW-0812">Transmembrane</keyword>
<organism evidence="3 4">
    <name type="scientific">Sphingomonas aurantiaca</name>
    <dbReference type="NCBI Taxonomy" id="185949"/>
    <lineage>
        <taxon>Bacteria</taxon>
        <taxon>Pseudomonadati</taxon>
        <taxon>Pseudomonadota</taxon>
        <taxon>Alphaproteobacteria</taxon>
        <taxon>Sphingomonadales</taxon>
        <taxon>Sphingomonadaceae</taxon>
        <taxon>Sphingomonas</taxon>
    </lineage>
</organism>
<evidence type="ECO:0000313" key="4">
    <source>
        <dbReference type="Proteomes" id="UP000244189"/>
    </source>
</evidence>
<gene>
    <name evidence="3" type="ORF">C8J26_1544</name>
</gene>
<sequence>MTETTPPVGYIIGLDTWRAALMLGGVVLHGSIGLPALGLFVAIDMISQTFRMGTFFGIAGILTAIALAKRAPGEWLRRRLVRLGFPLAFGLFILSPFIWLMRTAAGDIAATDTLFNWYHLWFLAALIAYSTIIYALIRLRLDEALETYLVDLIARKTVRSSTVLLFTAVTSATLFGIAPRIMAATMSDSTFATFRMLQLAAGYLPMFLLGYLVGRVPALKSLLLHQTGTAMMIALAITSSYLIWFALIAPYANSAIVASGTADLRFVAAAIGPPAAFVLILRSALRVRSVPYLVQRVSAASYTIYVLHLPLVVAINLSLRGSMVNVYFICIVSVFISSSIAFAFHEAIVSRSSIILLVLNGNVKRHMAKNARIGASISHQDKDAEIRFIPGVTAAPALQTSEHDLDFAQRL</sequence>
<dbReference type="Proteomes" id="UP000244189">
    <property type="component" value="Unassembled WGS sequence"/>
</dbReference>
<feature type="transmembrane region" description="Helical" evidence="1">
    <location>
        <begin position="162"/>
        <end position="182"/>
    </location>
</feature>
<keyword evidence="4" id="KW-1185">Reference proteome</keyword>
<feature type="transmembrane region" description="Helical" evidence="1">
    <location>
        <begin position="49"/>
        <end position="68"/>
    </location>
</feature>
<evidence type="ECO:0000259" key="2">
    <source>
        <dbReference type="Pfam" id="PF01757"/>
    </source>
</evidence>
<feature type="transmembrane region" description="Helical" evidence="1">
    <location>
        <begin position="264"/>
        <end position="285"/>
    </location>
</feature>
<feature type="transmembrane region" description="Helical" evidence="1">
    <location>
        <begin position="325"/>
        <end position="344"/>
    </location>
</feature>
<dbReference type="Pfam" id="PF01757">
    <property type="entry name" value="Acyl_transf_3"/>
    <property type="match status" value="1"/>
</dbReference>
<evidence type="ECO:0000256" key="1">
    <source>
        <dbReference type="SAM" id="Phobius"/>
    </source>
</evidence>
<feature type="transmembrane region" description="Helical" evidence="1">
    <location>
        <begin position="233"/>
        <end position="252"/>
    </location>
</feature>
<dbReference type="EMBL" id="QAOG01000002">
    <property type="protein sequence ID" value="PTQ61218.1"/>
    <property type="molecule type" value="Genomic_DNA"/>
</dbReference>
<feature type="transmembrane region" description="Helical" evidence="1">
    <location>
        <begin position="297"/>
        <end position="319"/>
    </location>
</feature>
<feature type="transmembrane region" description="Helical" evidence="1">
    <location>
        <begin position="120"/>
        <end position="141"/>
    </location>
</feature>
<keyword evidence="1" id="KW-1133">Transmembrane helix</keyword>
<dbReference type="GO" id="GO:0016747">
    <property type="term" value="F:acyltransferase activity, transferring groups other than amino-acyl groups"/>
    <property type="evidence" value="ECO:0007669"/>
    <property type="project" value="InterPro"/>
</dbReference>
<name>A0A2T5GPN7_9SPHN</name>
<feature type="transmembrane region" description="Helical" evidence="1">
    <location>
        <begin position="80"/>
        <end position="100"/>
    </location>
</feature>
<proteinExistence type="predicted"/>
<dbReference type="InterPro" id="IPR050623">
    <property type="entry name" value="Glucan_succinyl_AcylTrfase"/>
</dbReference>
<dbReference type="PANTHER" id="PTHR36927">
    <property type="entry name" value="BLR4337 PROTEIN"/>
    <property type="match status" value="1"/>
</dbReference>
<reference evidence="3 4" key="1">
    <citation type="submission" date="2018-04" db="EMBL/GenBank/DDBJ databases">
        <title>Genomic Encyclopedia of Type Strains, Phase III (KMG-III): the genomes of soil and plant-associated and newly described type strains.</title>
        <authorList>
            <person name="Whitman W."/>
        </authorList>
    </citation>
    <scope>NUCLEOTIDE SEQUENCE [LARGE SCALE GENOMIC DNA]</scope>
    <source>
        <strain evidence="3 4">MA101b</strain>
    </source>
</reference>